<feature type="coiled-coil region" evidence="4">
    <location>
        <begin position="872"/>
        <end position="906"/>
    </location>
</feature>
<accession>A0A2V0PAN5</accession>
<dbReference type="FunCoup" id="A0A2V0PAN5">
    <property type="interactions" value="1989"/>
</dbReference>
<dbReference type="PANTHER" id="PTHR45916">
    <property type="entry name" value="STRUCTURAL MAINTENANCE OF CHROMOSOMES PROTEIN 5"/>
    <property type="match status" value="1"/>
</dbReference>
<evidence type="ECO:0000259" key="6">
    <source>
        <dbReference type="Pfam" id="PF02463"/>
    </source>
</evidence>
<dbReference type="InterPro" id="IPR003395">
    <property type="entry name" value="RecF/RecN/SMC_N"/>
</dbReference>
<comment type="similarity">
    <text evidence="1">Belongs to the SMC family. SMC5 subfamily.</text>
</comment>
<evidence type="ECO:0000313" key="8">
    <source>
        <dbReference type="Proteomes" id="UP000247498"/>
    </source>
</evidence>
<dbReference type="GO" id="GO:0005634">
    <property type="term" value="C:nucleus"/>
    <property type="evidence" value="ECO:0007669"/>
    <property type="project" value="TreeGrafter"/>
</dbReference>
<dbReference type="SUPFAM" id="SSF52540">
    <property type="entry name" value="P-loop containing nucleoside triphosphate hydrolases"/>
    <property type="match status" value="1"/>
</dbReference>
<evidence type="ECO:0000313" key="7">
    <source>
        <dbReference type="EMBL" id="GBF96918.1"/>
    </source>
</evidence>
<keyword evidence="8" id="KW-1185">Reference proteome</keyword>
<dbReference type="Gene3D" id="1.10.287.1490">
    <property type="match status" value="1"/>
</dbReference>
<dbReference type="InterPro" id="IPR027417">
    <property type="entry name" value="P-loop_NTPase"/>
</dbReference>
<protein>
    <recommendedName>
        <fullName evidence="2">Structural maintenance of chromosomes protein 5</fullName>
    </recommendedName>
</protein>
<dbReference type="OrthoDB" id="10254973at2759"/>
<gene>
    <name evidence="7" type="ORF">Rsub_08998</name>
</gene>
<dbReference type="PANTHER" id="PTHR45916:SF1">
    <property type="entry name" value="STRUCTURAL MAINTENANCE OF CHROMOSOMES PROTEIN 5"/>
    <property type="match status" value="1"/>
</dbReference>
<keyword evidence="3 4" id="KW-0175">Coiled coil</keyword>
<dbReference type="GO" id="GO:0003697">
    <property type="term" value="F:single-stranded DNA binding"/>
    <property type="evidence" value="ECO:0007669"/>
    <property type="project" value="TreeGrafter"/>
</dbReference>
<feature type="domain" description="RecF/RecN/SMC N-terminal" evidence="6">
    <location>
        <begin position="35"/>
        <end position="1016"/>
    </location>
</feature>
<evidence type="ECO:0000256" key="4">
    <source>
        <dbReference type="SAM" id="Coils"/>
    </source>
</evidence>
<dbReference type="Pfam" id="PF02463">
    <property type="entry name" value="SMC_N"/>
    <property type="match status" value="1"/>
</dbReference>
<feature type="coiled-coil region" evidence="4">
    <location>
        <begin position="401"/>
        <end position="442"/>
    </location>
</feature>
<reference evidence="7 8" key="1">
    <citation type="journal article" date="2018" name="Sci. Rep.">
        <title>Raphidocelis subcapitata (=Pseudokirchneriella subcapitata) provides an insight into genome evolution and environmental adaptations in the Sphaeropleales.</title>
        <authorList>
            <person name="Suzuki S."/>
            <person name="Yamaguchi H."/>
            <person name="Nakajima N."/>
            <person name="Kawachi M."/>
        </authorList>
    </citation>
    <scope>NUCLEOTIDE SEQUENCE [LARGE SCALE GENOMIC DNA]</scope>
    <source>
        <strain evidence="7 8">NIES-35</strain>
    </source>
</reference>
<dbReference type="AlphaFoldDB" id="A0A2V0PAN5"/>
<organism evidence="7 8">
    <name type="scientific">Raphidocelis subcapitata</name>
    <dbReference type="NCBI Taxonomy" id="307507"/>
    <lineage>
        <taxon>Eukaryota</taxon>
        <taxon>Viridiplantae</taxon>
        <taxon>Chlorophyta</taxon>
        <taxon>core chlorophytes</taxon>
        <taxon>Chlorophyceae</taxon>
        <taxon>CS clade</taxon>
        <taxon>Sphaeropleales</taxon>
        <taxon>Selenastraceae</taxon>
        <taxon>Raphidocelis</taxon>
    </lineage>
</organism>
<feature type="coiled-coil region" evidence="4">
    <location>
        <begin position="221"/>
        <end position="255"/>
    </location>
</feature>
<sequence>MEDDEVVEEPSSKRQRRAGDGGAPAAGAVHQRGGIKLVKLHNFMTYSGTVVIKPGAKLNLVLGPNGTGKSSLVCALCIGLGGSTKLLGRADNLKDFVQRGCDEAWTEITLSGGPGQRDNVVRRDIKQVRREDGASGYSSKWRLNGRDVNQSEVHDLISSLNIQFDNLCQFLPQDRVVEFARMDAYELLQATQKAIGDAHLHEQHQRLIAKRDDAKTRGVSLGALQRQLSKLEAENKALERDAERHRRRQKLQRELQDICKKEIWLSVDVKEAQLAEDQEALDLAKGLLQKHLDEAADDAAPLKGARERSKKVAQKLQRLPSHPTAASLAARRRDLASKLKAIEDEISGAADEIGGLEEMRSKRLAEVAKMERDLADKRRAFEALPPPVDNRAAIDAAAANGAALMQQVNEAESDVRGLQDRQTQLRNELSRIKQRLANLDSVKHRRLGAMEAKNPGLRQMHEWLEAEKQRGSFAGPVHGPIGLEVVLSDQRYAGAVEAACKGLLFDFAATCRADEERITEELKRRGVYVRTHIFEKPLDTPYPALSGPASQYRRFGVQASLADVVRAPPLVMQVLTNGGPALASSFLLEDDGHIDELLDSTSIRTVYTTAHEYRVIKASYAKDNGRQSFKLWPPSFLGGAGLTGNAEEKRQLEGQQRRVESDLAETEEQLRQKEPAQQQLREKVAAAQSRFNELLAEQQDSAKRRTSLNTLVLTIENHLKAKRALPNPLDSKPQLEAQRAAATDRHFSVLSDLLALAHTQWEGVRERGVLELSLREAEMQVRALESATSERKDKEAKLREQVGKVQRMVTASKQAVERARRQAEAEAPLDNALQARLAALPNDGDQLRARRSELEAEVAGIVCNNPRALEEFQERQRAIAELSRDVAEEERALADLNAEIDILRDAWLPELLRVVGTINTAFGAAFRDIGCVGEVALDQGNGEDYDKFAVQIRVKFRESEDLQPLTGTRQSGGERSVATILYLLALQGVTVTPFRVVDEINQGMDPINERKVFGQLVAASCKEGTPQCFLLTPKLLPDLEYGHDITVLQLVNGGLEEGDGSGRAPQAWDLADLLGTRAMVAARG</sequence>
<feature type="coiled-coil region" evidence="4">
    <location>
        <begin position="645"/>
        <end position="697"/>
    </location>
</feature>
<dbReference type="EMBL" id="BDRX01000089">
    <property type="protein sequence ID" value="GBF96918.1"/>
    <property type="molecule type" value="Genomic_DNA"/>
</dbReference>
<feature type="region of interest" description="Disordered" evidence="5">
    <location>
        <begin position="1"/>
        <end position="28"/>
    </location>
</feature>
<evidence type="ECO:0000256" key="5">
    <source>
        <dbReference type="SAM" id="MobiDB-lite"/>
    </source>
</evidence>
<dbReference type="GO" id="GO:0051276">
    <property type="term" value="P:chromosome organization"/>
    <property type="evidence" value="ECO:0007669"/>
    <property type="project" value="UniProtKB-ARBA"/>
</dbReference>
<feature type="region of interest" description="Disordered" evidence="5">
    <location>
        <begin position="298"/>
        <end position="327"/>
    </location>
</feature>
<dbReference type="InParanoid" id="A0A2V0PAN5"/>
<evidence type="ECO:0000256" key="2">
    <source>
        <dbReference type="ARBA" id="ARBA00018687"/>
    </source>
</evidence>
<dbReference type="GO" id="GO:0030915">
    <property type="term" value="C:Smc5-Smc6 complex"/>
    <property type="evidence" value="ECO:0007669"/>
    <property type="project" value="TreeGrafter"/>
</dbReference>
<dbReference type="STRING" id="307507.A0A2V0PAN5"/>
<proteinExistence type="inferred from homology"/>
<dbReference type="GO" id="GO:0000724">
    <property type="term" value="P:double-strand break repair via homologous recombination"/>
    <property type="evidence" value="ECO:0007669"/>
    <property type="project" value="TreeGrafter"/>
</dbReference>
<dbReference type="Gene3D" id="3.40.50.300">
    <property type="entry name" value="P-loop containing nucleotide triphosphate hydrolases"/>
    <property type="match status" value="2"/>
</dbReference>
<evidence type="ECO:0000256" key="1">
    <source>
        <dbReference type="ARBA" id="ARBA00010171"/>
    </source>
</evidence>
<dbReference type="Proteomes" id="UP000247498">
    <property type="component" value="Unassembled WGS sequence"/>
</dbReference>
<name>A0A2V0PAN5_9CHLO</name>
<evidence type="ECO:0000256" key="3">
    <source>
        <dbReference type="ARBA" id="ARBA00023054"/>
    </source>
</evidence>
<comment type="caution">
    <text evidence="7">The sequence shown here is derived from an EMBL/GenBank/DDBJ whole genome shotgun (WGS) entry which is preliminary data.</text>
</comment>